<dbReference type="EMBL" id="AP014862">
    <property type="protein sequence ID" value="BAU76122.1"/>
    <property type="molecule type" value="Genomic_DNA"/>
</dbReference>
<evidence type="ECO:0000313" key="2">
    <source>
        <dbReference type="EMBL" id="BAU76122.1"/>
    </source>
</evidence>
<protein>
    <submittedName>
        <fullName evidence="2">Uncharacterized protein</fullName>
    </submittedName>
</protein>
<dbReference type="Proteomes" id="UP000218554">
    <property type="component" value="Chromosome"/>
</dbReference>
<reference evidence="2 3" key="2">
    <citation type="journal article" date="2017" name="Int. J. Syst. Evol. Microbiol.">
        <title>Pseudomonas furukawaii sp. nov., a polychlorinated biphenyl-degrading bacterium isolated from biphenyl-contaminated soil in Japan.</title>
        <authorList>
            <person name="Kimura N."/>
            <person name="Watanabe T."/>
            <person name="Suenaga H."/>
            <person name="Fujihara H."/>
            <person name="Futagami T."/>
            <person name="Goto M."/>
            <person name="Hanada S."/>
            <person name="Hirose J."/>
        </authorList>
    </citation>
    <scope>NUCLEOTIDE SEQUENCE [LARGE SCALE GENOMIC DNA]</scope>
    <source>
        <strain evidence="3">DSM 10086 / NBRC 110670 / KF707</strain>
    </source>
</reference>
<name>A0AAD1FHC5_METFU</name>
<accession>A0AAD1FHC5</accession>
<feature type="region of interest" description="Disordered" evidence="1">
    <location>
        <begin position="44"/>
        <end position="65"/>
    </location>
</feature>
<reference evidence="3" key="1">
    <citation type="submission" date="2015-05" db="EMBL/GenBank/DDBJ databases">
        <title>Draft genome sequencing of a biphenyl-degrading bacterium, Pseudomonas balearica KF707 (=NBRC110670).</title>
        <authorList>
            <person name="Kimura N."/>
            <person name="Hirose J."/>
            <person name="Watanabe T."/>
            <person name="Suenaga H."/>
            <person name="Fujihara H."/>
            <person name="Noguchi M."/>
            <person name="Hashimoto M."/>
            <person name="Shimodaira J."/>
            <person name="Tsuchikane K."/>
            <person name="Hosoyama A."/>
            <person name="Yamazoe A."/>
            <person name="Fujita N."/>
            <person name="Furukawa K."/>
        </authorList>
    </citation>
    <scope>NUCLEOTIDE SEQUENCE [LARGE SCALE GENOMIC DNA]</scope>
    <source>
        <strain evidence="3">DSM 10086 / NBRC 110670 / KF707</strain>
    </source>
</reference>
<evidence type="ECO:0000313" key="3">
    <source>
        <dbReference type="Proteomes" id="UP000218554"/>
    </source>
</evidence>
<dbReference type="KEGG" id="pfuw:KF707C_44340"/>
<proteinExistence type="predicted"/>
<evidence type="ECO:0000256" key="1">
    <source>
        <dbReference type="SAM" id="MobiDB-lite"/>
    </source>
</evidence>
<sequence length="65" mass="6643">MNDTPQTVEAFVLVVEAQAAAALVEGGEQYAVTLEHPETLVVAAGGQGPPGPPGGGAAEWQSREW</sequence>
<keyword evidence="3" id="KW-1185">Reference proteome</keyword>
<gene>
    <name evidence="2" type="ORF">KF707C_44340</name>
</gene>
<dbReference type="AlphaFoldDB" id="A0AAD1FHC5"/>
<dbReference type="RefSeq" id="WP_004421277.1">
    <property type="nucleotide sequence ID" value="NZ_AJMR01000099.1"/>
</dbReference>
<organism evidence="2 3">
    <name type="scientific">Metapseudomonas furukawaii</name>
    <name type="common">Pseudomonas furukawaii</name>
    <dbReference type="NCBI Taxonomy" id="1149133"/>
    <lineage>
        <taxon>Bacteria</taxon>
        <taxon>Pseudomonadati</taxon>
        <taxon>Pseudomonadota</taxon>
        <taxon>Gammaproteobacteria</taxon>
        <taxon>Pseudomonadales</taxon>
        <taxon>Pseudomonadaceae</taxon>
        <taxon>Metapseudomonas</taxon>
    </lineage>
</organism>